<dbReference type="Pfam" id="PF14519">
    <property type="entry name" value="Macro_2"/>
    <property type="match status" value="1"/>
</dbReference>
<dbReference type="InterPro" id="IPR043472">
    <property type="entry name" value="Macro_dom-like"/>
</dbReference>
<gene>
    <name evidence="2" type="ORF">DAPK24_052840</name>
</gene>
<dbReference type="SUPFAM" id="SSF52949">
    <property type="entry name" value="Macro domain-like"/>
    <property type="match status" value="1"/>
</dbReference>
<dbReference type="AlphaFoldDB" id="A0AAV5RDK6"/>
<protein>
    <submittedName>
        <fullName evidence="2">ADP-ribose 1''-phosphate phosphatase</fullName>
    </submittedName>
</protein>
<keyword evidence="3" id="KW-1185">Reference proteome</keyword>
<feature type="domain" description="Macro" evidence="1">
    <location>
        <begin position="26"/>
        <end position="256"/>
    </location>
</feature>
<evidence type="ECO:0000313" key="2">
    <source>
        <dbReference type="EMBL" id="GMM48686.1"/>
    </source>
</evidence>
<sequence length="299" mass="33778">MNHLKIVLVDSNPLLVNAWNKQIQSILKYNGQLKSTVSIEVHQGTLSSLNPIHENNRKTTIVSPANSIGGMGGGFDEALCELYTTNVGKETKLASIETFIRKHLRHGYTPLGTAHILEFHDFPNFKESVAWKRFRANSIVVIPTMRVPKSIYTVLKEDSIDTIRVKHLEIVRFVFDCVWEIMCAVSRHNEKNQEGFENDIHGKIDNIILPGLGTGYGGLPTDLVSKGMIGALSLWGLKLGSIDKYELYRGVICLAFLREDYTVFDNDEFTDIFEKIDGFNILDSDVGEFYKLLFHKDNV</sequence>
<evidence type="ECO:0000259" key="1">
    <source>
        <dbReference type="PROSITE" id="PS51154"/>
    </source>
</evidence>
<name>A0AAV5RDK6_PICKL</name>
<evidence type="ECO:0000313" key="3">
    <source>
        <dbReference type="Proteomes" id="UP001378960"/>
    </source>
</evidence>
<dbReference type="PROSITE" id="PS51154">
    <property type="entry name" value="MACRO"/>
    <property type="match status" value="1"/>
</dbReference>
<organism evidence="2 3">
    <name type="scientific">Pichia kluyveri</name>
    <name type="common">Yeast</name>
    <dbReference type="NCBI Taxonomy" id="36015"/>
    <lineage>
        <taxon>Eukaryota</taxon>
        <taxon>Fungi</taxon>
        <taxon>Dikarya</taxon>
        <taxon>Ascomycota</taxon>
        <taxon>Saccharomycotina</taxon>
        <taxon>Pichiomycetes</taxon>
        <taxon>Pichiales</taxon>
        <taxon>Pichiaceae</taxon>
        <taxon>Pichia</taxon>
    </lineage>
</organism>
<dbReference type="InterPro" id="IPR028071">
    <property type="entry name" value="Macro-like_dom"/>
</dbReference>
<dbReference type="Gene3D" id="3.40.220.10">
    <property type="entry name" value="Leucine Aminopeptidase, subunit E, domain 1"/>
    <property type="match status" value="1"/>
</dbReference>
<reference evidence="2 3" key="1">
    <citation type="journal article" date="2023" name="Elife">
        <title>Identification of key yeast species and microbe-microbe interactions impacting larval growth of Drosophila in the wild.</title>
        <authorList>
            <person name="Mure A."/>
            <person name="Sugiura Y."/>
            <person name="Maeda R."/>
            <person name="Honda K."/>
            <person name="Sakurai N."/>
            <person name="Takahashi Y."/>
            <person name="Watada M."/>
            <person name="Katoh T."/>
            <person name="Gotoh A."/>
            <person name="Gotoh Y."/>
            <person name="Taniguchi I."/>
            <person name="Nakamura K."/>
            <person name="Hayashi T."/>
            <person name="Katayama T."/>
            <person name="Uemura T."/>
            <person name="Hattori Y."/>
        </authorList>
    </citation>
    <scope>NUCLEOTIDE SEQUENCE [LARGE SCALE GENOMIC DNA]</scope>
    <source>
        <strain evidence="2 3">PK-24</strain>
    </source>
</reference>
<dbReference type="EMBL" id="BTGB01000009">
    <property type="protein sequence ID" value="GMM48686.1"/>
    <property type="molecule type" value="Genomic_DNA"/>
</dbReference>
<accession>A0AAV5RDK6</accession>
<dbReference type="Proteomes" id="UP001378960">
    <property type="component" value="Unassembled WGS sequence"/>
</dbReference>
<comment type="caution">
    <text evidence="2">The sequence shown here is derived from an EMBL/GenBank/DDBJ whole genome shotgun (WGS) entry which is preliminary data.</text>
</comment>
<proteinExistence type="predicted"/>
<dbReference type="InterPro" id="IPR002589">
    <property type="entry name" value="Macro_dom"/>
</dbReference>